<sequence length="70" mass="7939">MNALKNAFAHIDAALDKFWIGFVLLSYHEAQAARFSRMAERLATAAVEHPRVSHQAQRHRLEADLLQGKI</sequence>
<reference evidence="2 4" key="2">
    <citation type="submission" date="2020-09" db="EMBL/GenBank/DDBJ databases">
        <title>Co-existence of a novel multidrug-resistance efflux pump with carbapenem resistance gene blaVIM-2 in one megaplasmid in Pseudomonas putida.</title>
        <authorList>
            <person name="Peng K."/>
            <person name="Li R."/>
        </authorList>
    </citation>
    <scope>NUCLEOTIDE SEQUENCE [LARGE SCALE GENOMIC DNA]</scope>
    <source>
        <strain evidence="2 4">ZXPA-20</strain>
        <plasmid evidence="2 4">pZXPA-20-602k</plasmid>
    </source>
</reference>
<keyword evidence="2" id="KW-0614">Plasmid</keyword>
<organism evidence="1 3">
    <name type="scientific">Pseudomonas putida</name>
    <name type="common">Arthrobacter siderocapsulatus</name>
    <dbReference type="NCBI Taxonomy" id="303"/>
    <lineage>
        <taxon>Bacteria</taxon>
        <taxon>Pseudomonadati</taxon>
        <taxon>Pseudomonadota</taxon>
        <taxon>Gammaproteobacteria</taxon>
        <taxon>Pseudomonadales</taxon>
        <taxon>Pseudomonadaceae</taxon>
        <taxon>Pseudomonas</taxon>
    </lineage>
</organism>
<evidence type="ECO:0000313" key="2">
    <source>
        <dbReference type="EMBL" id="QOD01276.1"/>
    </source>
</evidence>
<dbReference type="Proteomes" id="UP000516786">
    <property type="component" value="Plasmid pZXPA-20-602k"/>
</dbReference>
<proteinExistence type="predicted"/>
<dbReference type="RefSeq" id="WP_084851228.1">
    <property type="nucleotide sequence ID" value="NZ_CP061724.1"/>
</dbReference>
<geneLocation type="plasmid" evidence="2 4">
    <name>pZXPA-20-602k</name>
</geneLocation>
<gene>
    <name evidence="1" type="ORF">B7H17_23710</name>
    <name evidence="2" type="ORF">ID616_32300</name>
</gene>
<dbReference type="EMBL" id="CP061724">
    <property type="protein sequence ID" value="QOD01276.1"/>
    <property type="molecule type" value="Genomic_DNA"/>
</dbReference>
<reference evidence="1 3" key="1">
    <citation type="submission" date="2017-04" db="EMBL/GenBank/DDBJ databases">
        <title>Presence of VIM-2 positive Pseudomonas species in chickens and their surrounding environment.</title>
        <authorList>
            <person name="Zhang R."/>
        </authorList>
    </citation>
    <scope>NUCLEOTIDE SEQUENCE [LARGE SCALE GENOMIC DNA]</scope>
    <source>
        <strain evidence="1 3">DZ-C18</strain>
    </source>
</reference>
<name>A0A1X0ZZY7_PSEPU</name>
<protein>
    <submittedName>
        <fullName evidence="1">Uncharacterized protein</fullName>
    </submittedName>
</protein>
<accession>A0A1X0ZZY7</accession>
<evidence type="ECO:0000313" key="1">
    <source>
        <dbReference type="EMBL" id="ORL59865.1"/>
    </source>
</evidence>
<dbReference type="EMBL" id="NBWC01000044">
    <property type="protein sequence ID" value="ORL59865.1"/>
    <property type="molecule type" value="Genomic_DNA"/>
</dbReference>
<evidence type="ECO:0000313" key="3">
    <source>
        <dbReference type="Proteomes" id="UP000193675"/>
    </source>
</evidence>
<dbReference type="AlphaFoldDB" id="A0A1X0ZZY7"/>
<dbReference type="Proteomes" id="UP000193675">
    <property type="component" value="Unassembled WGS sequence"/>
</dbReference>
<evidence type="ECO:0000313" key="4">
    <source>
        <dbReference type="Proteomes" id="UP000516786"/>
    </source>
</evidence>